<reference evidence="2 3" key="1">
    <citation type="submission" date="2016-10" db="EMBL/GenBank/DDBJ databases">
        <title>Reductive evolution of mitochondrial metabolism and differential evolution of invasion-related proteins in Cryptosporidium.</title>
        <authorList>
            <person name="Liu S."/>
            <person name="Roellig D.M."/>
            <person name="Guo Y."/>
            <person name="Li N."/>
            <person name="Frace M.A."/>
            <person name="Tang K."/>
            <person name="Zhang L."/>
            <person name="Feng Y."/>
            <person name="Xiao L."/>
        </authorList>
    </citation>
    <scope>NUCLEOTIDE SEQUENCE [LARGE SCALE GENOMIC DNA]</scope>
    <source>
        <strain evidence="2">39726</strain>
    </source>
</reference>
<organism evidence="2 3">
    <name type="scientific">Cryptosporidium ubiquitum</name>
    <dbReference type="NCBI Taxonomy" id="857276"/>
    <lineage>
        <taxon>Eukaryota</taxon>
        <taxon>Sar</taxon>
        <taxon>Alveolata</taxon>
        <taxon>Apicomplexa</taxon>
        <taxon>Conoidasida</taxon>
        <taxon>Coccidia</taxon>
        <taxon>Eucoccidiorida</taxon>
        <taxon>Eimeriorina</taxon>
        <taxon>Cryptosporidiidae</taxon>
        <taxon>Cryptosporidium</taxon>
    </lineage>
</organism>
<name>A0A1J4MFE0_9CRYT</name>
<feature type="compositionally biased region" description="Basic and acidic residues" evidence="1">
    <location>
        <begin position="55"/>
        <end position="76"/>
    </location>
</feature>
<dbReference type="VEuPathDB" id="CryptoDB:cubi_01669"/>
<evidence type="ECO:0000313" key="3">
    <source>
        <dbReference type="Proteomes" id="UP000186176"/>
    </source>
</evidence>
<sequence length="773" mass="90416">MAELSSSEIDTYKLDDIWNYDLISNNPPKGKLKSISSILDSMSLEQRGISGTKISKFEEKKAENTKEEGKSQKPKITVEKSTDIEKIPELEDIIVKKESSQGKIEIEKKEINGRSYFPINIQKLNDLPSPIPLEKSDIVSLLSKDKNLDSYTNIILSPKYDFLENIVCINNSTLEMSGMNLFQGFVSDIDSICRLSVKWFESYPKFVKVLRTTEDKISGKYRPNIEEMNFNSSQKVRLSRRFTNDWINFLNLLKTIEIDSKTYRHNRRMLRKYKEINHKDLKQYHRNIYNELQLFNNLLLSILLKLSFYIQYIVYFPNTGKLFDQKEDYSYLSQFKEKYRKRLSNEDEILKLNKIDIYVNAIPKDILKKVRTTISSCSGVVKILHEYGVHSDSTPSNIISLYLQYKRITRILLNIYNNETNRQSEKFNTNGNNYEYSDNIFDQKFIPNKIGFKPFQTQVEGPKIQGKIKQEKLKHKEDYSGVTKNHIELKFNYLSKESVDKFSNENERNLFYLISQDLTNNKLNKGMNFHIVKKRPSGASGLVIFSQKYNLESEYDCGARILPNGKIEIDFNKNLLAGFSDKITIWFKNNYLKYFYNKYQENHSNFKQTSIPLQFKLMIACPYVTSNNYMQSQYGGMNDVYMLIYLVGKLKGYNDDWKIVTEFNSITNDTNLQWKIVSILIPDIQSHVGKMCPVQASLLKSKVLKTSRHVVFKSPMEFDHFSEEFKYENSNIKRSIIRNCLNYIEEETMIEFLTNNGKDSGMAICRNSNLYVG</sequence>
<dbReference type="GeneID" id="39978460"/>
<keyword evidence="3" id="KW-1185">Reference proteome</keyword>
<dbReference type="OrthoDB" id="341279at2759"/>
<dbReference type="Proteomes" id="UP000186176">
    <property type="component" value="Unassembled WGS sequence"/>
</dbReference>
<evidence type="ECO:0000256" key="1">
    <source>
        <dbReference type="SAM" id="MobiDB-lite"/>
    </source>
</evidence>
<evidence type="ECO:0000313" key="2">
    <source>
        <dbReference type="EMBL" id="OII72719.1"/>
    </source>
</evidence>
<feature type="region of interest" description="Disordered" evidence="1">
    <location>
        <begin position="53"/>
        <end position="76"/>
    </location>
</feature>
<accession>A0A1J4MFE0</accession>
<proteinExistence type="predicted"/>
<protein>
    <submittedName>
        <fullName evidence="2">Uncharacterized protein</fullName>
    </submittedName>
</protein>
<gene>
    <name evidence="2" type="ORF">cubi_01669</name>
</gene>
<dbReference type="AlphaFoldDB" id="A0A1J4MFE0"/>
<comment type="caution">
    <text evidence="2">The sequence shown here is derived from an EMBL/GenBank/DDBJ whole genome shotgun (WGS) entry which is preliminary data.</text>
</comment>
<dbReference type="RefSeq" id="XP_028874116.1">
    <property type="nucleotide sequence ID" value="XM_029018681.1"/>
</dbReference>
<dbReference type="EMBL" id="LRBP01000020">
    <property type="protein sequence ID" value="OII72719.1"/>
    <property type="molecule type" value="Genomic_DNA"/>
</dbReference>